<dbReference type="SMART" id="SM00422">
    <property type="entry name" value="HTH_MERR"/>
    <property type="match status" value="1"/>
</dbReference>
<dbReference type="PANTHER" id="PTHR30204">
    <property type="entry name" value="REDOX-CYCLING DRUG-SENSING TRANSCRIPTIONAL ACTIVATOR SOXR"/>
    <property type="match status" value="1"/>
</dbReference>
<keyword evidence="1" id="KW-0238">DNA-binding</keyword>
<organism evidence="3 4">
    <name type="scientific">Actinomadura meyerae</name>
    <dbReference type="NCBI Taxonomy" id="240840"/>
    <lineage>
        <taxon>Bacteria</taxon>
        <taxon>Bacillati</taxon>
        <taxon>Actinomycetota</taxon>
        <taxon>Actinomycetes</taxon>
        <taxon>Streptosporangiales</taxon>
        <taxon>Thermomonosporaceae</taxon>
        <taxon>Actinomadura</taxon>
    </lineage>
</organism>
<dbReference type="EMBL" id="FZOR01000044">
    <property type="protein sequence ID" value="SNT55979.1"/>
    <property type="molecule type" value="Genomic_DNA"/>
</dbReference>
<evidence type="ECO:0000259" key="2">
    <source>
        <dbReference type="PROSITE" id="PS50937"/>
    </source>
</evidence>
<reference evidence="3 4" key="1">
    <citation type="submission" date="2017-06" db="EMBL/GenBank/DDBJ databases">
        <authorList>
            <person name="Kim H.J."/>
            <person name="Triplett B.A."/>
        </authorList>
    </citation>
    <scope>NUCLEOTIDE SEQUENCE [LARGE SCALE GENOMIC DNA]</scope>
    <source>
        <strain evidence="3 4">DSM 44715</strain>
    </source>
</reference>
<dbReference type="PANTHER" id="PTHR30204:SF93">
    <property type="entry name" value="HTH MERR-TYPE DOMAIN-CONTAINING PROTEIN"/>
    <property type="match status" value="1"/>
</dbReference>
<dbReference type="SUPFAM" id="SSF46955">
    <property type="entry name" value="Putative DNA-binding domain"/>
    <property type="match status" value="1"/>
</dbReference>
<dbReference type="AlphaFoldDB" id="A0A239NPF4"/>
<dbReference type="GO" id="GO:0003677">
    <property type="term" value="F:DNA binding"/>
    <property type="evidence" value="ECO:0007669"/>
    <property type="project" value="UniProtKB-KW"/>
</dbReference>
<dbReference type="PRINTS" id="PR00040">
    <property type="entry name" value="HTHMERR"/>
</dbReference>
<keyword evidence="4" id="KW-1185">Reference proteome</keyword>
<dbReference type="GO" id="GO:0003700">
    <property type="term" value="F:DNA-binding transcription factor activity"/>
    <property type="evidence" value="ECO:0007669"/>
    <property type="project" value="InterPro"/>
</dbReference>
<proteinExistence type="predicted"/>
<accession>A0A239NPF4</accession>
<dbReference type="Gene3D" id="1.10.1660.10">
    <property type="match status" value="1"/>
</dbReference>
<name>A0A239NPF4_9ACTN</name>
<dbReference type="RefSeq" id="WP_089330024.1">
    <property type="nucleotide sequence ID" value="NZ_FZOR01000044.1"/>
</dbReference>
<evidence type="ECO:0000313" key="4">
    <source>
        <dbReference type="Proteomes" id="UP000198318"/>
    </source>
</evidence>
<dbReference type="InterPro" id="IPR009061">
    <property type="entry name" value="DNA-bd_dom_put_sf"/>
</dbReference>
<sequence length="256" mass="28446">MAEDGRGNADGRGREYRVEELAAEAGIPVRTLRYYQERRLLPMPRRRGRIALYDDAHLERLRLIAELLERGHRLDGIGELLAAADAGRGVTELLGYAWAAATPWADQTRAEVGMDELAEAFEGGLTPELVAEAAELGHITVSGDRVVINSPRLFDAAVQLVRAGIPLRSILAMSWELEAAFDRMAFGFVQLVRGHLLDRRDGGDPSPADLDRLDELVARLRPIARTVAGEHFARAMDRRLAKDISEIGQRIRPTRR</sequence>
<protein>
    <submittedName>
        <fullName evidence="3">MerR HTH family regulatory protein</fullName>
    </submittedName>
</protein>
<dbReference type="InterPro" id="IPR000551">
    <property type="entry name" value="MerR-type_HTH_dom"/>
</dbReference>
<dbReference type="PROSITE" id="PS50937">
    <property type="entry name" value="HTH_MERR_2"/>
    <property type="match status" value="1"/>
</dbReference>
<dbReference type="Pfam" id="PF13411">
    <property type="entry name" value="MerR_1"/>
    <property type="match status" value="1"/>
</dbReference>
<gene>
    <name evidence="3" type="ORF">SAMN05443665_104461</name>
</gene>
<evidence type="ECO:0000313" key="3">
    <source>
        <dbReference type="EMBL" id="SNT55979.1"/>
    </source>
</evidence>
<evidence type="ECO:0000256" key="1">
    <source>
        <dbReference type="ARBA" id="ARBA00023125"/>
    </source>
</evidence>
<feature type="domain" description="HTH merR-type" evidence="2">
    <location>
        <begin position="15"/>
        <end position="83"/>
    </location>
</feature>
<dbReference type="Proteomes" id="UP000198318">
    <property type="component" value="Unassembled WGS sequence"/>
</dbReference>
<dbReference type="OrthoDB" id="6716891at2"/>
<dbReference type="InterPro" id="IPR047057">
    <property type="entry name" value="MerR_fam"/>
</dbReference>